<evidence type="ECO:0000313" key="1">
    <source>
        <dbReference type="EMBL" id="MDQ0440367.1"/>
    </source>
</evidence>
<organism evidence="1 2">
    <name type="scientific">Kaistia dalseonensis</name>
    <dbReference type="NCBI Taxonomy" id="410840"/>
    <lineage>
        <taxon>Bacteria</taxon>
        <taxon>Pseudomonadati</taxon>
        <taxon>Pseudomonadota</taxon>
        <taxon>Alphaproteobacteria</taxon>
        <taxon>Hyphomicrobiales</taxon>
        <taxon>Kaistiaceae</taxon>
        <taxon>Kaistia</taxon>
    </lineage>
</organism>
<proteinExistence type="predicted"/>
<dbReference type="RefSeq" id="WP_266351249.1">
    <property type="nucleotide sequence ID" value="NZ_JAPKNG010000008.1"/>
</dbReference>
<evidence type="ECO:0000313" key="2">
    <source>
        <dbReference type="Proteomes" id="UP001241603"/>
    </source>
</evidence>
<dbReference type="EMBL" id="JAUSVO010000008">
    <property type="protein sequence ID" value="MDQ0440367.1"/>
    <property type="molecule type" value="Genomic_DNA"/>
</dbReference>
<accession>A0ABU0HEI6</accession>
<sequence>MEQKIETLRHWQRTIMRLARLAPPSEREAFEYLIIELAVSIDAIDRASIDQAQDRPLS</sequence>
<dbReference type="Proteomes" id="UP001241603">
    <property type="component" value="Unassembled WGS sequence"/>
</dbReference>
<keyword evidence="2" id="KW-1185">Reference proteome</keyword>
<reference evidence="1 2" key="1">
    <citation type="submission" date="2023-07" db="EMBL/GenBank/DDBJ databases">
        <title>Genomic Encyclopedia of Type Strains, Phase IV (KMG-IV): sequencing the most valuable type-strain genomes for metagenomic binning, comparative biology and taxonomic classification.</title>
        <authorList>
            <person name="Goeker M."/>
        </authorList>
    </citation>
    <scope>NUCLEOTIDE SEQUENCE [LARGE SCALE GENOMIC DNA]</scope>
    <source>
        <strain evidence="1 2">B6-8</strain>
    </source>
</reference>
<comment type="caution">
    <text evidence="1">The sequence shown here is derived from an EMBL/GenBank/DDBJ whole genome shotgun (WGS) entry which is preliminary data.</text>
</comment>
<protein>
    <submittedName>
        <fullName evidence="1">Uncharacterized protein</fullName>
    </submittedName>
</protein>
<gene>
    <name evidence="1" type="ORF">QO014_004782</name>
</gene>
<name>A0ABU0HEI6_9HYPH</name>